<keyword evidence="2" id="KW-1185">Reference proteome</keyword>
<protein>
    <submittedName>
        <fullName evidence="1">Uncharacterized protein</fullName>
    </submittedName>
</protein>
<dbReference type="AlphaFoldDB" id="A0A392VVA8"/>
<feature type="non-terminal residue" evidence="1">
    <location>
        <position position="56"/>
    </location>
</feature>
<organism evidence="1 2">
    <name type="scientific">Trifolium medium</name>
    <dbReference type="NCBI Taxonomy" id="97028"/>
    <lineage>
        <taxon>Eukaryota</taxon>
        <taxon>Viridiplantae</taxon>
        <taxon>Streptophyta</taxon>
        <taxon>Embryophyta</taxon>
        <taxon>Tracheophyta</taxon>
        <taxon>Spermatophyta</taxon>
        <taxon>Magnoliopsida</taxon>
        <taxon>eudicotyledons</taxon>
        <taxon>Gunneridae</taxon>
        <taxon>Pentapetalae</taxon>
        <taxon>rosids</taxon>
        <taxon>fabids</taxon>
        <taxon>Fabales</taxon>
        <taxon>Fabaceae</taxon>
        <taxon>Papilionoideae</taxon>
        <taxon>50 kb inversion clade</taxon>
        <taxon>NPAAA clade</taxon>
        <taxon>Hologalegina</taxon>
        <taxon>IRL clade</taxon>
        <taxon>Trifolieae</taxon>
        <taxon>Trifolium</taxon>
    </lineage>
</organism>
<evidence type="ECO:0000313" key="2">
    <source>
        <dbReference type="Proteomes" id="UP000265520"/>
    </source>
</evidence>
<sequence length="56" mass="6126">METSELAADQTGLEALEPQPLKEKLAAQKLKQEAMEAQLASVVEKQNELATQMANK</sequence>
<evidence type="ECO:0000313" key="1">
    <source>
        <dbReference type="EMBL" id="MCI92146.1"/>
    </source>
</evidence>
<name>A0A392VVA8_9FABA</name>
<reference evidence="1 2" key="1">
    <citation type="journal article" date="2018" name="Front. Plant Sci.">
        <title>Red Clover (Trifolium pratense) and Zigzag Clover (T. medium) - A Picture of Genomic Similarities and Differences.</title>
        <authorList>
            <person name="Dluhosova J."/>
            <person name="Istvanek J."/>
            <person name="Nedelnik J."/>
            <person name="Repkova J."/>
        </authorList>
    </citation>
    <scope>NUCLEOTIDE SEQUENCE [LARGE SCALE GENOMIC DNA]</scope>
    <source>
        <strain evidence="2">cv. 10/8</strain>
        <tissue evidence="1">Leaf</tissue>
    </source>
</reference>
<comment type="caution">
    <text evidence="1">The sequence shown here is derived from an EMBL/GenBank/DDBJ whole genome shotgun (WGS) entry which is preliminary data.</text>
</comment>
<dbReference type="Proteomes" id="UP000265520">
    <property type="component" value="Unassembled WGS sequence"/>
</dbReference>
<proteinExistence type="predicted"/>
<accession>A0A392VVA8</accession>
<dbReference type="EMBL" id="LXQA011292182">
    <property type="protein sequence ID" value="MCI92146.1"/>
    <property type="molecule type" value="Genomic_DNA"/>
</dbReference>